<feature type="region of interest" description="Disordered" evidence="1">
    <location>
        <begin position="127"/>
        <end position="146"/>
    </location>
</feature>
<sequence>MQIVCVRSASVLKSHHNIPTPIHNQTNIQSFNSKCFHQRNSTIAMDVKNHSAAADTNRPASTSSKRQRPAAETKENAPSHDYNLRQRGKATAGQDDVFERNYQYAFIYKAKHQKAVKEQEEAHASLAHFKAQPMPIGSPPRRIRMPQFTIPHTPEVLKHQNKKQAVE</sequence>
<dbReference type="VEuPathDB" id="VectorBase:AMEM010241"/>
<feature type="compositionally biased region" description="Basic and acidic residues" evidence="1">
    <location>
        <begin position="69"/>
        <end position="84"/>
    </location>
</feature>
<dbReference type="AlphaFoldDB" id="A0A182V7M0"/>
<name>A0A182V7M0_ANOME</name>
<dbReference type="VEuPathDB" id="VectorBase:AMEM21_001287"/>
<evidence type="ECO:0000313" key="2">
    <source>
        <dbReference type="EnsemblMetazoa" id="AMEM010241-PA"/>
    </source>
</evidence>
<evidence type="ECO:0000256" key="1">
    <source>
        <dbReference type="SAM" id="MobiDB-lite"/>
    </source>
</evidence>
<dbReference type="Proteomes" id="UP000075903">
    <property type="component" value="Unassembled WGS sequence"/>
</dbReference>
<reference evidence="2" key="1">
    <citation type="submission" date="2020-05" db="UniProtKB">
        <authorList>
            <consortium name="EnsemblMetazoa"/>
        </authorList>
    </citation>
    <scope>IDENTIFICATION</scope>
    <source>
        <strain evidence="2">MAF</strain>
    </source>
</reference>
<dbReference type="EnsemblMetazoa" id="AMEM010241-RA">
    <property type="protein sequence ID" value="AMEM010241-PA"/>
    <property type="gene ID" value="AMEM010241"/>
</dbReference>
<accession>A0A182V7M0</accession>
<proteinExistence type="predicted"/>
<keyword evidence="3" id="KW-1185">Reference proteome</keyword>
<evidence type="ECO:0000313" key="3">
    <source>
        <dbReference type="Proteomes" id="UP000075903"/>
    </source>
</evidence>
<protein>
    <submittedName>
        <fullName evidence="2">Uncharacterized protein</fullName>
    </submittedName>
</protein>
<feature type="region of interest" description="Disordered" evidence="1">
    <location>
        <begin position="50"/>
        <end position="95"/>
    </location>
</feature>
<organism evidence="2 3">
    <name type="scientific">Anopheles merus</name>
    <name type="common">Mosquito</name>
    <dbReference type="NCBI Taxonomy" id="30066"/>
    <lineage>
        <taxon>Eukaryota</taxon>
        <taxon>Metazoa</taxon>
        <taxon>Ecdysozoa</taxon>
        <taxon>Arthropoda</taxon>
        <taxon>Hexapoda</taxon>
        <taxon>Insecta</taxon>
        <taxon>Pterygota</taxon>
        <taxon>Neoptera</taxon>
        <taxon>Endopterygota</taxon>
        <taxon>Diptera</taxon>
        <taxon>Nematocera</taxon>
        <taxon>Culicoidea</taxon>
        <taxon>Culicidae</taxon>
        <taxon>Anophelinae</taxon>
        <taxon>Anopheles</taxon>
    </lineage>
</organism>